<evidence type="ECO:0000313" key="2">
    <source>
        <dbReference type="Proteomes" id="UP001172055"/>
    </source>
</evidence>
<dbReference type="EMBL" id="JAUJWV010000001">
    <property type="protein sequence ID" value="MDN7241535.1"/>
    <property type="molecule type" value="Genomic_DNA"/>
</dbReference>
<dbReference type="RefSeq" id="WP_301723126.1">
    <property type="nucleotide sequence ID" value="NZ_JAUJWV010000001.1"/>
</dbReference>
<dbReference type="Proteomes" id="UP001172055">
    <property type="component" value="Unassembled WGS sequence"/>
</dbReference>
<gene>
    <name evidence="1" type="ORF">QWY14_07005</name>
</gene>
<protein>
    <recommendedName>
        <fullName evidence="3">Transposase</fullName>
    </recommendedName>
</protein>
<organism evidence="1 2">
    <name type="scientific">Planococcus shixiaomingii</name>
    <dbReference type="NCBI Taxonomy" id="3058393"/>
    <lineage>
        <taxon>Bacteria</taxon>
        <taxon>Bacillati</taxon>
        <taxon>Bacillota</taxon>
        <taxon>Bacilli</taxon>
        <taxon>Bacillales</taxon>
        <taxon>Caryophanaceae</taxon>
        <taxon>Planococcus</taxon>
    </lineage>
</organism>
<name>A0ABT8N1W1_9BACL</name>
<keyword evidence="2" id="KW-1185">Reference proteome</keyword>
<reference evidence="1 2" key="1">
    <citation type="submission" date="2023-06" db="EMBL/GenBank/DDBJ databases">
        <title>Novel species in genus Planococcus.</title>
        <authorList>
            <person name="Ning S."/>
        </authorList>
    </citation>
    <scope>NUCLEOTIDE SEQUENCE [LARGE SCALE GENOMIC DNA]</scope>
    <source>
        <strain evidence="1 2">N028</strain>
    </source>
</reference>
<proteinExistence type="predicted"/>
<sequence>MRYLQYKGLLEREFKKSLKKIMYETCVVEGLNAPLGAKKLGIAKEVFVYWRSFYRLEKRQILFDQTVEEIKNFKSLYADQANSVELNRPFSHQEEESLEGLEEAIERTVEYYRYLHYKSEGLALETAKLPLYEFSQSVVNNYREGTLLSELKHSAET</sequence>
<accession>A0ABT8N1W1</accession>
<comment type="caution">
    <text evidence="1">The sequence shown here is derived from an EMBL/GenBank/DDBJ whole genome shotgun (WGS) entry which is preliminary data.</text>
</comment>
<evidence type="ECO:0008006" key="3">
    <source>
        <dbReference type="Google" id="ProtNLM"/>
    </source>
</evidence>
<evidence type="ECO:0000313" key="1">
    <source>
        <dbReference type="EMBL" id="MDN7241535.1"/>
    </source>
</evidence>